<feature type="compositionally biased region" description="Low complexity" evidence="10">
    <location>
        <begin position="74"/>
        <end position="84"/>
    </location>
</feature>
<dbReference type="GO" id="GO:0006695">
    <property type="term" value="P:cholesterol biosynthetic process"/>
    <property type="evidence" value="ECO:0007669"/>
    <property type="project" value="TreeGrafter"/>
</dbReference>
<evidence type="ECO:0000256" key="5">
    <source>
        <dbReference type="ARBA" id="ARBA00022989"/>
    </source>
</evidence>
<keyword evidence="6" id="KW-0238">DNA-binding</keyword>
<evidence type="ECO:0000259" key="12">
    <source>
        <dbReference type="Pfam" id="PF09465"/>
    </source>
</evidence>
<feature type="transmembrane region" description="Helical" evidence="11">
    <location>
        <begin position="446"/>
        <end position="467"/>
    </location>
</feature>
<keyword evidence="8 13" id="KW-0675">Receptor</keyword>
<feature type="region of interest" description="Disordered" evidence="10">
    <location>
        <begin position="65"/>
        <end position="129"/>
    </location>
</feature>
<evidence type="ECO:0000256" key="8">
    <source>
        <dbReference type="ARBA" id="ARBA00023170"/>
    </source>
</evidence>
<dbReference type="PANTHER" id="PTHR21257">
    <property type="entry name" value="DELTA(14)-STEROL REDUCTASE"/>
    <property type="match status" value="1"/>
</dbReference>
<feature type="compositionally biased region" description="Basic residues" evidence="10">
    <location>
        <begin position="85"/>
        <end position="95"/>
    </location>
</feature>
<feature type="transmembrane region" description="Helical" evidence="11">
    <location>
        <begin position="535"/>
        <end position="565"/>
    </location>
</feature>
<dbReference type="GO" id="GO:0005637">
    <property type="term" value="C:nuclear inner membrane"/>
    <property type="evidence" value="ECO:0007669"/>
    <property type="project" value="UniProtKB-SubCell"/>
</dbReference>
<keyword evidence="5 11" id="KW-1133">Transmembrane helix</keyword>
<evidence type="ECO:0000256" key="3">
    <source>
        <dbReference type="ARBA" id="ARBA00022553"/>
    </source>
</evidence>
<dbReference type="OrthoDB" id="5326588at2759"/>
<dbReference type="InterPro" id="IPR001171">
    <property type="entry name" value="ERG24_DHCR-like"/>
</dbReference>
<evidence type="ECO:0000256" key="11">
    <source>
        <dbReference type="SAM" id="Phobius"/>
    </source>
</evidence>
<feature type="transmembrane region" description="Helical" evidence="11">
    <location>
        <begin position="385"/>
        <end position="403"/>
    </location>
</feature>
<comment type="similarity">
    <text evidence="2">Belongs to the ERG4/ERG24 family.</text>
</comment>
<keyword evidence="4 11" id="KW-0812">Transmembrane</keyword>
<evidence type="ECO:0000256" key="9">
    <source>
        <dbReference type="ARBA" id="ARBA00023242"/>
    </source>
</evidence>
<keyword evidence="7 11" id="KW-0472">Membrane</keyword>
<feature type="transmembrane region" description="Helical" evidence="11">
    <location>
        <begin position="415"/>
        <end position="434"/>
    </location>
</feature>
<dbReference type="Pfam" id="PF09465">
    <property type="entry name" value="LBR_tudor"/>
    <property type="match status" value="1"/>
</dbReference>
<feature type="transmembrane region" description="Helical" evidence="11">
    <location>
        <begin position="297"/>
        <end position="316"/>
    </location>
</feature>
<feature type="transmembrane region" description="Helical" evidence="11">
    <location>
        <begin position="479"/>
        <end position="498"/>
    </location>
</feature>
<dbReference type="PANTHER" id="PTHR21257:SF55">
    <property type="entry name" value="DELTA(14)-STEROL REDUCTASE LBR"/>
    <property type="match status" value="1"/>
</dbReference>
<keyword evidence="14" id="KW-1185">Reference proteome</keyword>
<keyword evidence="9" id="KW-0539">Nucleus</keyword>
<proteinExistence type="inferred from homology"/>
<evidence type="ECO:0000256" key="6">
    <source>
        <dbReference type="ARBA" id="ARBA00023125"/>
    </source>
</evidence>
<feature type="transmembrane region" description="Helical" evidence="11">
    <location>
        <begin position="323"/>
        <end position="345"/>
    </location>
</feature>
<name>A0A5N5TL72_9CRUS</name>
<dbReference type="Proteomes" id="UP000326759">
    <property type="component" value="Unassembled WGS sequence"/>
</dbReference>
<organism evidence="13 14">
    <name type="scientific">Armadillidium nasatum</name>
    <dbReference type="NCBI Taxonomy" id="96803"/>
    <lineage>
        <taxon>Eukaryota</taxon>
        <taxon>Metazoa</taxon>
        <taxon>Ecdysozoa</taxon>
        <taxon>Arthropoda</taxon>
        <taxon>Crustacea</taxon>
        <taxon>Multicrustacea</taxon>
        <taxon>Malacostraca</taxon>
        <taxon>Eumalacostraca</taxon>
        <taxon>Peracarida</taxon>
        <taxon>Isopoda</taxon>
        <taxon>Oniscidea</taxon>
        <taxon>Crinocheta</taxon>
        <taxon>Armadillidiidae</taxon>
        <taxon>Armadillidium</taxon>
    </lineage>
</organism>
<accession>A0A5N5TL72</accession>
<evidence type="ECO:0000313" key="14">
    <source>
        <dbReference type="Proteomes" id="UP000326759"/>
    </source>
</evidence>
<evidence type="ECO:0000256" key="1">
    <source>
        <dbReference type="ARBA" id="ARBA00004473"/>
    </source>
</evidence>
<dbReference type="Gene3D" id="2.30.30.140">
    <property type="match status" value="1"/>
</dbReference>
<evidence type="ECO:0000256" key="10">
    <source>
        <dbReference type="SAM" id="MobiDB-lite"/>
    </source>
</evidence>
<feature type="domain" description="Lamin-B receptor of TUDOR" evidence="12">
    <location>
        <begin position="10"/>
        <end position="59"/>
    </location>
</feature>
<dbReference type="Gene3D" id="1.20.120.1630">
    <property type="match status" value="1"/>
</dbReference>
<dbReference type="InterPro" id="IPR019023">
    <property type="entry name" value="Lamin-B_rcpt_of_tudor"/>
</dbReference>
<dbReference type="GO" id="GO:0005789">
    <property type="term" value="C:endoplasmic reticulum membrane"/>
    <property type="evidence" value="ECO:0007669"/>
    <property type="project" value="TreeGrafter"/>
</dbReference>
<evidence type="ECO:0000256" key="2">
    <source>
        <dbReference type="ARBA" id="ARBA00005402"/>
    </source>
</evidence>
<feature type="transmembrane region" description="Helical" evidence="11">
    <location>
        <begin position="221"/>
        <end position="241"/>
    </location>
</feature>
<gene>
    <name evidence="13" type="primary">LBR</name>
    <name evidence="13" type="ORF">Anas_03545</name>
</gene>
<evidence type="ECO:0000256" key="7">
    <source>
        <dbReference type="ARBA" id="ARBA00023136"/>
    </source>
</evidence>
<comment type="caution">
    <text evidence="13">The sequence shown here is derived from an EMBL/GenBank/DDBJ whole genome shotgun (WGS) entry which is preliminary data.</text>
</comment>
<protein>
    <submittedName>
        <fullName evidence="13">Lamin-B receptor</fullName>
    </submittedName>
</protein>
<comment type="subcellular location">
    <subcellularLocation>
        <location evidence="1">Nucleus inner membrane</location>
        <topology evidence="1">Multi-pass membrane protein</topology>
    </subcellularLocation>
</comment>
<feature type="compositionally biased region" description="Low complexity" evidence="10">
    <location>
        <begin position="99"/>
        <end position="108"/>
    </location>
</feature>
<sequence>MKMPRGDTSRLFDVGQKVMARWPKTSLYFSGEIIDFNDIEYLIRFDDEDKSELAVKYKDTTLPFSRTRSRSRSLGRSTKASSKSPSRRSPSRKSPGRPPASKSSSSRSPSRRTASKKLDTSPNKSPVVELRNEIDQIDKLPELKNRSVTTTDVSSRQSARIASFEKKITYTEVKSNSSNASIGNNIKIDAKSVVKSVQEKNRFAQFLKRLIVASWVTAKSVPLAVVAIFFPLALTLVCTAKQCKMEMPKTLPKPEIFYHQKSYLIASGFLALSLVFSLIPIGKIFKTHTGARVRCNGFLMLVACAIALGVSIYQDIDLQKIYILLRPLLIAFTSIGIVLSVLLYIKSFYAPRDSINPAGNTGYYIADWIEGREINPRIGTFDIKYFLFRIALVLTILISALTVGKEFQTKGTKIFVPLLLSASMKAFYFLDWIVYEDSFFTTFEYLNVGTGLVLSVFYMTMPFLFTFDTRYVLNHGDDMPWYCLTAIVALYVIGYLVMKGANSQKHTFRTNPANPSVALSGLWGVVRHPNYLGDIIMNLAMTLLCGFKHVIPWTIFVFILFNLYVRMSEVEKTCKSKYGLAWASYKARVPSRIIPKKFLSLQYER</sequence>
<keyword evidence="3" id="KW-0597">Phosphoprotein</keyword>
<dbReference type="GO" id="GO:0003677">
    <property type="term" value="F:DNA binding"/>
    <property type="evidence" value="ECO:0007669"/>
    <property type="project" value="UniProtKB-KW"/>
</dbReference>
<evidence type="ECO:0000313" key="13">
    <source>
        <dbReference type="EMBL" id="KAB7506915.1"/>
    </source>
</evidence>
<feature type="transmembrane region" description="Helical" evidence="11">
    <location>
        <begin position="262"/>
        <end position="285"/>
    </location>
</feature>
<dbReference type="AlphaFoldDB" id="A0A5N5TL72"/>
<dbReference type="EMBL" id="SEYY01000589">
    <property type="protein sequence ID" value="KAB7506915.1"/>
    <property type="molecule type" value="Genomic_DNA"/>
</dbReference>
<evidence type="ECO:0000256" key="4">
    <source>
        <dbReference type="ARBA" id="ARBA00022692"/>
    </source>
</evidence>
<dbReference type="GO" id="GO:0050613">
    <property type="term" value="F:Delta14-sterol reductase activity"/>
    <property type="evidence" value="ECO:0007669"/>
    <property type="project" value="TreeGrafter"/>
</dbReference>
<reference evidence="13 14" key="1">
    <citation type="journal article" date="2019" name="PLoS Biol.">
        <title>Sex chromosomes control vertical transmission of feminizing Wolbachia symbionts in an isopod.</title>
        <authorList>
            <person name="Becking T."/>
            <person name="Chebbi M.A."/>
            <person name="Giraud I."/>
            <person name="Moumen B."/>
            <person name="Laverre T."/>
            <person name="Caubet Y."/>
            <person name="Peccoud J."/>
            <person name="Gilbert C."/>
            <person name="Cordaux R."/>
        </authorList>
    </citation>
    <scope>NUCLEOTIDE SEQUENCE [LARGE SCALE GENOMIC DNA]</scope>
    <source>
        <strain evidence="13">ANa2</strain>
        <tissue evidence="13">Whole body excluding digestive tract and cuticle</tissue>
    </source>
</reference>
<dbReference type="Pfam" id="PF01222">
    <property type="entry name" value="ERG4_ERG24"/>
    <property type="match status" value="1"/>
</dbReference>